<evidence type="ECO:0000313" key="3">
    <source>
        <dbReference type="EMBL" id="NXG01801.1"/>
    </source>
</evidence>
<dbReference type="Gene3D" id="1.10.3970.10">
    <property type="entry name" value="BSD domain"/>
    <property type="match status" value="1"/>
</dbReference>
<protein>
    <submittedName>
        <fullName evidence="3">BSDC1 protein</fullName>
    </submittedName>
</protein>
<dbReference type="PANTHER" id="PTHR16019:SF5">
    <property type="entry name" value="BSD DOMAIN-CONTAINING PROTEIN 1"/>
    <property type="match status" value="1"/>
</dbReference>
<keyword evidence="4" id="KW-1185">Reference proteome</keyword>
<dbReference type="GO" id="GO:0005737">
    <property type="term" value="C:cytoplasm"/>
    <property type="evidence" value="ECO:0007669"/>
    <property type="project" value="TreeGrafter"/>
</dbReference>
<dbReference type="InterPro" id="IPR051494">
    <property type="entry name" value="BSD_domain-containing"/>
</dbReference>
<dbReference type="EMBL" id="VWZD01002985">
    <property type="protein sequence ID" value="NXG01801.1"/>
    <property type="molecule type" value="Genomic_DNA"/>
</dbReference>
<feature type="region of interest" description="Disordered" evidence="1">
    <location>
        <begin position="175"/>
        <end position="195"/>
    </location>
</feature>
<evidence type="ECO:0000259" key="2">
    <source>
        <dbReference type="PROSITE" id="PS50858"/>
    </source>
</evidence>
<feature type="compositionally biased region" description="Basic and acidic residues" evidence="1">
    <location>
        <begin position="328"/>
        <end position="353"/>
    </location>
</feature>
<feature type="non-terminal residue" evidence="3">
    <location>
        <position position="416"/>
    </location>
</feature>
<organism evidence="3 4">
    <name type="scientific">Sakesphorus luctuosus</name>
    <dbReference type="NCBI Taxonomy" id="419690"/>
    <lineage>
        <taxon>Eukaryota</taxon>
        <taxon>Metazoa</taxon>
        <taxon>Chordata</taxon>
        <taxon>Craniata</taxon>
        <taxon>Vertebrata</taxon>
        <taxon>Euteleostomi</taxon>
        <taxon>Archelosauria</taxon>
        <taxon>Archosauria</taxon>
        <taxon>Dinosauria</taxon>
        <taxon>Saurischia</taxon>
        <taxon>Theropoda</taxon>
        <taxon>Coelurosauria</taxon>
        <taxon>Aves</taxon>
        <taxon>Neognathae</taxon>
        <taxon>Neoaves</taxon>
        <taxon>Telluraves</taxon>
        <taxon>Australaves</taxon>
        <taxon>Passeriformes</taxon>
        <taxon>Thamnophilidae</taxon>
        <taxon>Sakesphorus</taxon>
    </lineage>
</organism>
<dbReference type="InterPro" id="IPR035925">
    <property type="entry name" value="BSD_dom_sf"/>
</dbReference>
<dbReference type="Pfam" id="PF03909">
    <property type="entry name" value="BSD"/>
    <property type="match status" value="1"/>
</dbReference>
<name>A0A7K8YF65_9PASS</name>
<sequence>FVKRSSAESCEPCPAAAGTVTASDTVLLLLLKRTEGSSGATEKVRKGLSDFLGVISDTFAPSPDKTIDCDVITLMATPSGTTEPYDSAKARLYSLQSDPATYCNEPDGPAELLEAWLAQFSLEEKKGEVAELLATSPSIRALYTKMVPVAVSHSEFWQRYFYKVHRLEQDEARREALKQRAEQSMHQEEPGWEEDEEEFLGMSPLPCANITFPEAAQKECALAALEGSHPSAPQGPCEGSWAALPPEQSPSESSESVSLVTQIANPASVPAAQPQTGAQPPGTTDLAQRLQEATLEEQSSLPKPPEAAQPSAPARESAASSEPAAGAELREEESKGQGRTETLREEGPTDLRVFELNSDSGKSTPSNNGKKGSSTDISEDWEKDFDLDMTEEEVQLALSKVEMSGELEDEEWEDWE</sequence>
<evidence type="ECO:0000313" key="4">
    <source>
        <dbReference type="Proteomes" id="UP000558958"/>
    </source>
</evidence>
<feature type="compositionally biased region" description="Polar residues" evidence="1">
    <location>
        <begin position="357"/>
        <end position="376"/>
    </location>
</feature>
<comment type="caution">
    <text evidence="3">The sequence shown here is derived from an EMBL/GenBank/DDBJ whole genome shotgun (WGS) entry which is preliminary data.</text>
</comment>
<feature type="compositionally biased region" description="Low complexity" evidence="1">
    <location>
        <begin position="270"/>
        <end position="284"/>
    </location>
</feature>
<accession>A0A7K8YF65</accession>
<evidence type="ECO:0000256" key="1">
    <source>
        <dbReference type="SAM" id="MobiDB-lite"/>
    </source>
</evidence>
<proteinExistence type="predicted"/>
<dbReference type="InterPro" id="IPR005607">
    <property type="entry name" value="BSD_dom"/>
</dbReference>
<feature type="compositionally biased region" description="Low complexity" evidence="1">
    <location>
        <begin position="245"/>
        <end position="258"/>
    </location>
</feature>
<feature type="compositionally biased region" description="Low complexity" evidence="1">
    <location>
        <begin position="308"/>
        <end position="327"/>
    </location>
</feature>
<dbReference type="PANTHER" id="PTHR16019">
    <property type="entry name" value="SYNAPSE-ASSOCIATED PROTEIN"/>
    <property type="match status" value="1"/>
</dbReference>
<feature type="region of interest" description="Disordered" evidence="1">
    <location>
        <begin position="227"/>
        <end position="385"/>
    </location>
</feature>
<dbReference type="Proteomes" id="UP000558958">
    <property type="component" value="Unassembled WGS sequence"/>
</dbReference>
<feature type="domain" description="BSD" evidence="2">
    <location>
        <begin position="116"/>
        <end position="168"/>
    </location>
</feature>
<feature type="compositionally biased region" description="Basic and acidic residues" evidence="1">
    <location>
        <begin position="175"/>
        <end position="189"/>
    </location>
</feature>
<dbReference type="PROSITE" id="PS50858">
    <property type="entry name" value="BSD"/>
    <property type="match status" value="1"/>
</dbReference>
<dbReference type="SMART" id="SM00751">
    <property type="entry name" value="BSD"/>
    <property type="match status" value="1"/>
</dbReference>
<gene>
    <name evidence="3" type="primary">Bsdc1</name>
    <name evidence="3" type="ORF">SAKLUC_R04511</name>
</gene>
<dbReference type="SUPFAM" id="SSF140383">
    <property type="entry name" value="BSD domain-like"/>
    <property type="match status" value="1"/>
</dbReference>
<feature type="non-terminal residue" evidence="3">
    <location>
        <position position="1"/>
    </location>
</feature>
<dbReference type="AlphaFoldDB" id="A0A7K8YF65"/>
<reference evidence="3 4" key="1">
    <citation type="submission" date="2019-09" db="EMBL/GenBank/DDBJ databases">
        <title>Bird 10,000 Genomes (B10K) Project - Family phase.</title>
        <authorList>
            <person name="Zhang G."/>
        </authorList>
    </citation>
    <scope>NUCLEOTIDE SEQUENCE [LARGE SCALE GENOMIC DNA]</scope>
    <source>
        <strain evidence="3">B10K-DU-001-06</strain>
        <tissue evidence="3">Muscle</tissue>
    </source>
</reference>